<accession>A0A2M7G4A2</accession>
<organism evidence="4 5">
    <name type="scientific">bacterium (Candidatus Blackallbacteria) CG17_big_fil_post_rev_8_21_14_2_50_48_46</name>
    <dbReference type="NCBI Taxonomy" id="2014261"/>
    <lineage>
        <taxon>Bacteria</taxon>
        <taxon>Candidatus Blackallbacteria</taxon>
    </lineage>
</organism>
<feature type="DNA-binding region" description="H-T-H motif" evidence="2">
    <location>
        <begin position="32"/>
        <end position="51"/>
    </location>
</feature>
<sequence>MAREPKPYDARLNQILDTALVLFMQNGYEDTSIQTIIDTVEIAKGTFYHYFKSKEALLEKLIDRESEAVLAPVYAIVSRQDLNALEKLNQLFLAAGLKKVEKKETMLLMARAIYSDSNLRFREKWKQKSIALIQPAYETIIAQGLAEQCFDTLMPHAVAELICSLHLNLSDALMPYFLNDENRAENRAIIQEKLQAFEYAVARILGVAVDSIQIFDRRILELFLSEEKETQP</sequence>
<dbReference type="PANTHER" id="PTHR43479:SF11">
    <property type="entry name" value="ACREF_ENVCD OPERON REPRESSOR-RELATED"/>
    <property type="match status" value="1"/>
</dbReference>
<name>A0A2M7G4A2_9BACT</name>
<dbReference type="Pfam" id="PF00440">
    <property type="entry name" value="TetR_N"/>
    <property type="match status" value="1"/>
</dbReference>
<dbReference type="PROSITE" id="PS01081">
    <property type="entry name" value="HTH_TETR_1"/>
    <property type="match status" value="1"/>
</dbReference>
<dbReference type="GO" id="GO:0003677">
    <property type="term" value="F:DNA binding"/>
    <property type="evidence" value="ECO:0007669"/>
    <property type="project" value="UniProtKB-UniRule"/>
</dbReference>
<dbReference type="EMBL" id="PFFQ01000037">
    <property type="protein sequence ID" value="PIW16722.1"/>
    <property type="molecule type" value="Genomic_DNA"/>
</dbReference>
<dbReference type="AlphaFoldDB" id="A0A2M7G4A2"/>
<evidence type="ECO:0000313" key="4">
    <source>
        <dbReference type="EMBL" id="PIW16722.1"/>
    </source>
</evidence>
<dbReference type="PROSITE" id="PS50977">
    <property type="entry name" value="HTH_TETR_2"/>
    <property type="match status" value="1"/>
</dbReference>
<evidence type="ECO:0000256" key="1">
    <source>
        <dbReference type="ARBA" id="ARBA00023125"/>
    </source>
</evidence>
<dbReference type="InterPro" id="IPR050624">
    <property type="entry name" value="HTH-type_Tx_Regulator"/>
</dbReference>
<dbReference type="Gene3D" id="1.10.357.10">
    <property type="entry name" value="Tetracycline Repressor, domain 2"/>
    <property type="match status" value="1"/>
</dbReference>
<dbReference type="Proteomes" id="UP000231019">
    <property type="component" value="Unassembled WGS sequence"/>
</dbReference>
<dbReference type="InterPro" id="IPR023772">
    <property type="entry name" value="DNA-bd_HTH_TetR-type_CS"/>
</dbReference>
<keyword evidence="1 2" id="KW-0238">DNA-binding</keyword>
<evidence type="ECO:0000256" key="2">
    <source>
        <dbReference type="PROSITE-ProRule" id="PRU00335"/>
    </source>
</evidence>
<dbReference type="PANTHER" id="PTHR43479">
    <property type="entry name" value="ACREF/ENVCD OPERON REPRESSOR-RELATED"/>
    <property type="match status" value="1"/>
</dbReference>
<dbReference type="SUPFAM" id="SSF46689">
    <property type="entry name" value="Homeodomain-like"/>
    <property type="match status" value="1"/>
</dbReference>
<dbReference type="PRINTS" id="PR00455">
    <property type="entry name" value="HTHTETR"/>
</dbReference>
<protein>
    <recommendedName>
        <fullName evidence="3">HTH tetR-type domain-containing protein</fullName>
    </recommendedName>
</protein>
<dbReference type="InterPro" id="IPR001647">
    <property type="entry name" value="HTH_TetR"/>
</dbReference>
<dbReference type="InterPro" id="IPR009057">
    <property type="entry name" value="Homeodomain-like_sf"/>
</dbReference>
<gene>
    <name evidence="4" type="ORF">COW36_13230</name>
</gene>
<feature type="domain" description="HTH tetR-type" evidence="3">
    <location>
        <begin position="9"/>
        <end position="69"/>
    </location>
</feature>
<reference evidence="4 5" key="1">
    <citation type="submission" date="2017-09" db="EMBL/GenBank/DDBJ databases">
        <title>Depth-based differentiation of microbial function through sediment-hosted aquifers and enrichment of novel symbionts in the deep terrestrial subsurface.</title>
        <authorList>
            <person name="Probst A.J."/>
            <person name="Ladd B."/>
            <person name="Jarett J.K."/>
            <person name="Geller-Mcgrath D.E."/>
            <person name="Sieber C.M."/>
            <person name="Emerson J.B."/>
            <person name="Anantharaman K."/>
            <person name="Thomas B.C."/>
            <person name="Malmstrom R."/>
            <person name="Stieglmeier M."/>
            <person name="Klingl A."/>
            <person name="Woyke T."/>
            <person name="Ryan C.M."/>
            <person name="Banfield J.F."/>
        </authorList>
    </citation>
    <scope>NUCLEOTIDE SEQUENCE [LARGE SCALE GENOMIC DNA]</scope>
    <source>
        <strain evidence="4">CG17_big_fil_post_rev_8_21_14_2_50_48_46</strain>
    </source>
</reference>
<comment type="caution">
    <text evidence="4">The sequence shown here is derived from an EMBL/GenBank/DDBJ whole genome shotgun (WGS) entry which is preliminary data.</text>
</comment>
<evidence type="ECO:0000313" key="5">
    <source>
        <dbReference type="Proteomes" id="UP000231019"/>
    </source>
</evidence>
<evidence type="ECO:0000259" key="3">
    <source>
        <dbReference type="PROSITE" id="PS50977"/>
    </source>
</evidence>
<proteinExistence type="predicted"/>